<evidence type="ECO:0000313" key="1">
    <source>
        <dbReference type="EMBL" id="OUS48421.1"/>
    </source>
</evidence>
<organism evidence="1">
    <name type="scientific">Ostreococcus tauri</name>
    <name type="common">Marine green alga</name>
    <dbReference type="NCBI Taxonomy" id="70448"/>
    <lineage>
        <taxon>Eukaryota</taxon>
        <taxon>Viridiplantae</taxon>
        <taxon>Chlorophyta</taxon>
        <taxon>Mamiellophyceae</taxon>
        <taxon>Mamiellales</taxon>
        <taxon>Bathycoccaceae</taxon>
        <taxon>Ostreococcus</taxon>
    </lineage>
</organism>
<reference evidence="1" key="1">
    <citation type="submission" date="2017-04" db="EMBL/GenBank/DDBJ databases">
        <title>Population genomics of picophytoplankton unveils novel chromosome hypervariability.</title>
        <authorList>
            <consortium name="DOE Joint Genome Institute"/>
            <person name="Blanc-Mathieu R."/>
            <person name="Krasovec M."/>
            <person name="Hebrard M."/>
            <person name="Yau S."/>
            <person name="Desgranges E."/>
            <person name="Martin J."/>
            <person name="Schackwitz W."/>
            <person name="Kuo A."/>
            <person name="Salin G."/>
            <person name="Donnadieu C."/>
            <person name="Desdevises Y."/>
            <person name="Sanchez-Ferandin S."/>
            <person name="Moreau H."/>
            <person name="Rivals E."/>
            <person name="Grigoriev I.V."/>
            <person name="Grimsley N."/>
            <person name="Eyre-Walker A."/>
            <person name="Piganeau G."/>
        </authorList>
    </citation>
    <scope>NUCLEOTIDE SEQUENCE [LARGE SCALE GENOMIC DNA]</scope>
    <source>
        <strain evidence="1">RCC 1115</strain>
    </source>
</reference>
<dbReference type="AlphaFoldDB" id="A0A1Y5IG02"/>
<proteinExistence type="predicted"/>
<dbReference type="EMBL" id="KZ155774">
    <property type="protein sequence ID" value="OUS48421.1"/>
    <property type="molecule type" value="Genomic_DNA"/>
</dbReference>
<protein>
    <recommendedName>
        <fullName evidence="2">Biogenesis of lysosome-related organelles complex 1 subunit 7</fullName>
    </recommendedName>
</protein>
<gene>
    <name evidence="1" type="ORF">BE221DRAFT_189722</name>
</gene>
<accession>A0A1Y5IG02</accession>
<sequence length="154" mass="16013">MDDARDDVNGALASGLARALSTSLASLDDAIADVGEAQDGLTARADALARALDAVVALAPVDGAGAVDASRVRALRTRIEGVGRETARLAARVRKMHEGATGMRRADAAALAARSGGELPPKERVFRRLDRGGRRSRTGGRAGVGRVEWKTRAC</sequence>
<name>A0A1Y5IG02_OSTTA</name>
<feature type="non-terminal residue" evidence="1">
    <location>
        <position position="154"/>
    </location>
</feature>
<dbReference type="Proteomes" id="UP000195557">
    <property type="component" value="Unassembled WGS sequence"/>
</dbReference>
<evidence type="ECO:0008006" key="2">
    <source>
        <dbReference type="Google" id="ProtNLM"/>
    </source>
</evidence>